<evidence type="ECO:0000259" key="8">
    <source>
        <dbReference type="Pfam" id="PF02771"/>
    </source>
</evidence>
<protein>
    <submittedName>
        <fullName evidence="9">Acyl-CoA dehydrogenase</fullName>
    </submittedName>
</protein>
<evidence type="ECO:0000313" key="9">
    <source>
        <dbReference type="EMBL" id="MYR34944.1"/>
    </source>
</evidence>
<dbReference type="InterPro" id="IPR037069">
    <property type="entry name" value="AcylCoA_DH/ox_N_sf"/>
</dbReference>
<evidence type="ECO:0000313" key="10">
    <source>
        <dbReference type="Proteomes" id="UP000467124"/>
    </source>
</evidence>
<dbReference type="InterPro" id="IPR046373">
    <property type="entry name" value="Acyl-CoA_Oxase/DH_mid-dom_sf"/>
</dbReference>
<evidence type="ECO:0000256" key="4">
    <source>
        <dbReference type="ARBA" id="ARBA00022827"/>
    </source>
</evidence>
<keyword evidence="4 5" id="KW-0274">FAD</keyword>
<evidence type="ECO:0000256" key="5">
    <source>
        <dbReference type="RuleBase" id="RU362125"/>
    </source>
</evidence>
<dbReference type="Pfam" id="PF02771">
    <property type="entry name" value="Acyl-CoA_dh_N"/>
    <property type="match status" value="1"/>
</dbReference>
<dbReference type="PANTHER" id="PTHR43884:SF12">
    <property type="entry name" value="ISOVALERYL-COA DEHYDROGENASE, MITOCHONDRIAL-RELATED"/>
    <property type="match status" value="1"/>
</dbReference>
<feature type="domain" description="Acyl-CoA dehydrogenase/oxidase C-terminal" evidence="6">
    <location>
        <begin position="238"/>
        <end position="385"/>
    </location>
</feature>
<accession>A0A7K2IYN8</accession>
<evidence type="ECO:0000256" key="3">
    <source>
        <dbReference type="ARBA" id="ARBA00022630"/>
    </source>
</evidence>
<evidence type="ECO:0000259" key="7">
    <source>
        <dbReference type="Pfam" id="PF02770"/>
    </source>
</evidence>
<dbReference type="SUPFAM" id="SSF56645">
    <property type="entry name" value="Acyl-CoA dehydrogenase NM domain-like"/>
    <property type="match status" value="1"/>
</dbReference>
<dbReference type="InterPro" id="IPR009075">
    <property type="entry name" value="AcylCo_DH/oxidase_C"/>
</dbReference>
<gene>
    <name evidence="9" type="ORF">GTW20_22465</name>
</gene>
<dbReference type="InterPro" id="IPR009100">
    <property type="entry name" value="AcylCoA_DH/oxidase_NM_dom_sf"/>
</dbReference>
<dbReference type="Proteomes" id="UP000467124">
    <property type="component" value="Unassembled WGS sequence"/>
</dbReference>
<dbReference type="InterPro" id="IPR006091">
    <property type="entry name" value="Acyl-CoA_Oxase/DH_mid-dom"/>
</dbReference>
<evidence type="ECO:0000256" key="2">
    <source>
        <dbReference type="ARBA" id="ARBA00009347"/>
    </source>
</evidence>
<proteinExistence type="inferred from homology"/>
<organism evidence="9 10">
    <name type="scientific">Nocardiopsis alba</name>
    <dbReference type="NCBI Taxonomy" id="53437"/>
    <lineage>
        <taxon>Bacteria</taxon>
        <taxon>Bacillati</taxon>
        <taxon>Actinomycetota</taxon>
        <taxon>Actinomycetes</taxon>
        <taxon>Streptosporangiales</taxon>
        <taxon>Nocardiopsidaceae</taxon>
        <taxon>Nocardiopsis</taxon>
    </lineage>
</organism>
<dbReference type="Gene3D" id="1.10.540.10">
    <property type="entry name" value="Acyl-CoA dehydrogenase/oxidase, N-terminal domain"/>
    <property type="match status" value="1"/>
</dbReference>
<dbReference type="InterPro" id="IPR013786">
    <property type="entry name" value="AcylCoA_DH/ox_N"/>
</dbReference>
<comment type="cofactor">
    <cofactor evidence="1 5">
        <name>FAD</name>
        <dbReference type="ChEBI" id="CHEBI:57692"/>
    </cofactor>
</comment>
<dbReference type="SUPFAM" id="SSF47203">
    <property type="entry name" value="Acyl-CoA dehydrogenase C-terminal domain-like"/>
    <property type="match status" value="1"/>
</dbReference>
<dbReference type="Gene3D" id="2.40.110.10">
    <property type="entry name" value="Butyryl-CoA Dehydrogenase, subunit A, domain 2"/>
    <property type="match status" value="1"/>
</dbReference>
<feature type="domain" description="Acyl-CoA oxidase/dehydrogenase middle" evidence="7">
    <location>
        <begin position="130"/>
        <end position="224"/>
    </location>
</feature>
<comment type="similarity">
    <text evidence="2 5">Belongs to the acyl-CoA dehydrogenase family.</text>
</comment>
<evidence type="ECO:0000259" key="6">
    <source>
        <dbReference type="Pfam" id="PF00441"/>
    </source>
</evidence>
<name>A0A7K2IYN8_9ACTN</name>
<keyword evidence="3 5" id="KW-0285">Flavoprotein</keyword>
<dbReference type="EMBL" id="WWHY01000001">
    <property type="protein sequence ID" value="MYR34944.1"/>
    <property type="molecule type" value="Genomic_DNA"/>
</dbReference>
<keyword evidence="5" id="KW-0560">Oxidoreductase</keyword>
<dbReference type="GO" id="GO:0050660">
    <property type="term" value="F:flavin adenine dinucleotide binding"/>
    <property type="evidence" value="ECO:0007669"/>
    <property type="project" value="InterPro"/>
</dbReference>
<dbReference type="PROSITE" id="PS00072">
    <property type="entry name" value="ACYL_COA_DH_1"/>
    <property type="match status" value="1"/>
</dbReference>
<dbReference type="Pfam" id="PF02770">
    <property type="entry name" value="Acyl-CoA_dh_M"/>
    <property type="match status" value="1"/>
</dbReference>
<dbReference type="GO" id="GO:0003995">
    <property type="term" value="F:acyl-CoA dehydrogenase activity"/>
    <property type="evidence" value="ECO:0007669"/>
    <property type="project" value="InterPro"/>
</dbReference>
<dbReference type="Pfam" id="PF00441">
    <property type="entry name" value="Acyl-CoA_dh_1"/>
    <property type="match status" value="1"/>
</dbReference>
<sequence length="387" mass="41242">MVITTAAPPRDEGTALARLRERIERVAPTINRGHLERDRRAVFSREVWEELAGTGLFGSFLPEEVGGQACSLTDLMHVVEHLGYTVRDAGLNFSAATHLASTGFALNGFASSELRRRHLPTIATGAAIGCHAITEPEAGSDVLAMATTGRTDGDHIELNGLKTYVTNGPVADLAVVYVRTSDTPGPLGLSAVLVPRGTPGADFGPALDKSTLRTSPFGRLRLTGCRVPRANVIGAAGTGFLILDRVMTWEILIAFVINVGEMRHRLDRVVKRVETRRQFGRPLAEFQSVRDTVVEMHMATQNARRALHAAGEAVAAGHRATAETAMAKILTSEANIRTAQAAVELFGGEGVLTDTGMEIGVRDALGGPIYSGSNAVQRQKIAKALGL</sequence>
<evidence type="ECO:0000256" key="1">
    <source>
        <dbReference type="ARBA" id="ARBA00001974"/>
    </source>
</evidence>
<reference evidence="9 10" key="1">
    <citation type="journal article" date="2019" name="Nat. Commun.">
        <title>The antimicrobial potential of Streptomyces from insect microbiomes.</title>
        <authorList>
            <person name="Chevrette M.G."/>
            <person name="Carlson C.M."/>
            <person name="Ortega H.E."/>
            <person name="Thomas C."/>
            <person name="Ananiev G.E."/>
            <person name="Barns K.J."/>
            <person name="Book A.J."/>
            <person name="Cagnazzo J."/>
            <person name="Carlos C."/>
            <person name="Flanigan W."/>
            <person name="Grubbs K.J."/>
            <person name="Horn H.A."/>
            <person name="Hoffmann F.M."/>
            <person name="Klassen J.L."/>
            <person name="Knack J.J."/>
            <person name="Lewin G.R."/>
            <person name="McDonald B.R."/>
            <person name="Muller L."/>
            <person name="Melo W.G.P."/>
            <person name="Pinto-Tomas A.A."/>
            <person name="Schmitz A."/>
            <person name="Wendt-Pienkowski E."/>
            <person name="Wildman S."/>
            <person name="Zhao M."/>
            <person name="Zhang F."/>
            <person name="Bugni T.S."/>
            <person name="Andes D.R."/>
            <person name="Pupo M.T."/>
            <person name="Currie C.R."/>
        </authorList>
    </citation>
    <scope>NUCLEOTIDE SEQUENCE [LARGE SCALE GENOMIC DNA]</scope>
    <source>
        <strain evidence="9 10">SID5840</strain>
    </source>
</reference>
<dbReference type="InterPro" id="IPR006089">
    <property type="entry name" value="Acyl-CoA_DH_CS"/>
</dbReference>
<dbReference type="AlphaFoldDB" id="A0A7K2IYN8"/>
<feature type="domain" description="Acyl-CoA dehydrogenase/oxidase N-terminal" evidence="8">
    <location>
        <begin position="30"/>
        <end position="125"/>
    </location>
</feature>
<comment type="caution">
    <text evidence="9">The sequence shown here is derived from an EMBL/GenBank/DDBJ whole genome shotgun (WGS) entry which is preliminary data.</text>
</comment>
<dbReference type="PANTHER" id="PTHR43884">
    <property type="entry name" value="ACYL-COA DEHYDROGENASE"/>
    <property type="match status" value="1"/>
</dbReference>
<dbReference type="RefSeq" id="WP_161112544.1">
    <property type="nucleotide sequence ID" value="NZ_WWHY01000001.1"/>
</dbReference>
<dbReference type="InterPro" id="IPR036250">
    <property type="entry name" value="AcylCo_DH-like_C"/>
</dbReference>
<dbReference type="Gene3D" id="1.20.140.10">
    <property type="entry name" value="Butyryl-CoA Dehydrogenase, subunit A, domain 3"/>
    <property type="match status" value="1"/>
</dbReference>